<sequence>MNLSDSYAFASSTSTDIASPFSTDFFCFHFLLHLVRDCLLFLHEFLCLLHNFFPFLLHFDRDCCLLFLPGFLHLLLCFRILLHLVRNCLLFVHGFLCVLLLFCFLHHLCCRVHLGIFQSHHETCQAHSRILLLRGHGHQVTFSATSAGDMSISSKS</sequence>
<name>A0A368SCH0_SETIT</name>
<accession>A0A368SCH0</accession>
<feature type="transmembrane region" description="Helical" evidence="1">
    <location>
        <begin position="65"/>
        <end position="82"/>
    </location>
</feature>
<feature type="transmembrane region" description="Helical" evidence="1">
    <location>
        <begin position="89"/>
        <end position="108"/>
    </location>
</feature>
<dbReference type="EMBL" id="CM003535">
    <property type="protein sequence ID" value="RCV39530.1"/>
    <property type="molecule type" value="Genomic_DNA"/>
</dbReference>
<evidence type="ECO:0000256" key="1">
    <source>
        <dbReference type="SAM" id="Phobius"/>
    </source>
</evidence>
<reference evidence="2" key="2">
    <citation type="submission" date="2015-07" db="EMBL/GenBank/DDBJ databases">
        <authorList>
            <person name="Noorani M."/>
        </authorList>
    </citation>
    <scope>NUCLEOTIDE SEQUENCE</scope>
    <source>
        <strain evidence="2">Yugu1</strain>
    </source>
</reference>
<proteinExistence type="predicted"/>
<gene>
    <name evidence="2" type="ORF">SETIT_8G231900v2</name>
</gene>
<keyword evidence="1" id="KW-1133">Transmembrane helix</keyword>
<reference evidence="2" key="1">
    <citation type="journal article" date="2012" name="Nat. Biotechnol.">
        <title>Reference genome sequence of the model plant Setaria.</title>
        <authorList>
            <person name="Bennetzen J.L."/>
            <person name="Schmutz J."/>
            <person name="Wang H."/>
            <person name="Percifield R."/>
            <person name="Hawkins J."/>
            <person name="Pontaroli A.C."/>
            <person name="Estep M."/>
            <person name="Feng L."/>
            <person name="Vaughn J.N."/>
            <person name="Grimwood J."/>
            <person name="Jenkins J."/>
            <person name="Barry K."/>
            <person name="Lindquist E."/>
            <person name="Hellsten U."/>
            <person name="Deshpande S."/>
            <person name="Wang X."/>
            <person name="Wu X."/>
            <person name="Mitros T."/>
            <person name="Triplett J."/>
            <person name="Yang X."/>
            <person name="Ye C.Y."/>
            <person name="Mauro-Herrera M."/>
            <person name="Wang L."/>
            <person name="Li P."/>
            <person name="Sharma M."/>
            <person name="Sharma R."/>
            <person name="Ronald P.C."/>
            <person name="Panaud O."/>
            <person name="Kellogg E.A."/>
            <person name="Brutnell T.P."/>
            <person name="Doust A.N."/>
            <person name="Tuskan G.A."/>
            <person name="Rokhsar D."/>
            <person name="Devos K.M."/>
        </authorList>
    </citation>
    <scope>NUCLEOTIDE SEQUENCE [LARGE SCALE GENOMIC DNA]</scope>
    <source>
        <strain evidence="2">Yugu1</strain>
    </source>
</reference>
<keyword evidence="1" id="KW-0472">Membrane</keyword>
<keyword evidence="1" id="KW-0812">Transmembrane</keyword>
<organism evidence="2">
    <name type="scientific">Setaria italica</name>
    <name type="common">Foxtail millet</name>
    <name type="synonym">Panicum italicum</name>
    <dbReference type="NCBI Taxonomy" id="4555"/>
    <lineage>
        <taxon>Eukaryota</taxon>
        <taxon>Viridiplantae</taxon>
        <taxon>Streptophyta</taxon>
        <taxon>Embryophyta</taxon>
        <taxon>Tracheophyta</taxon>
        <taxon>Spermatophyta</taxon>
        <taxon>Magnoliopsida</taxon>
        <taxon>Liliopsida</taxon>
        <taxon>Poales</taxon>
        <taxon>Poaceae</taxon>
        <taxon>PACMAD clade</taxon>
        <taxon>Panicoideae</taxon>
        <taxon>Panicodae</taxon>
        <taxon>Paniceae</taxon>
        <taxon>Cenchrinae</taxon>
        <taxon>Setaria</taxon>
    </lineage>
</organism>
<evidence type="ECO:0000313" key="2">
    <source>
        <dbReference type="EMBL" id="RCV39530.1"/>
    </source>
</evidence>
<protein>
    <submittedName>
        <fullName evidence="2">Uncharacterized protein</fullName>
    </submittedName>
</protein>
<dbReference type="AlphaFoldDB" id="A0A368SCH0"/>